<dbReference type="Pfam" id="PF03824">
    <property type="entry name" value="NicO"/>
    <property type="match status" value="1"/>
</dbReference>
<proteinExistence type="predicted"/>
<keyword evidence="12" id="KW-0170">Cobalt</keyword>
<dbReference type="AlphaFoldDB" id="A0A0M3V1W8"/>
<dbReference type="GO" id="GO:0032025">
    <property type="term" value="P:response to cobalt ion"/>
    <property type="evidence" value="ECO:0007669"/>
    <property type="project" value="TreeGrafter"/>
</dbReference>
<keyword evidence="6" id="KW-0533">Nickel</keyword>
<evidence type="ECO:0000256" key="2">
    <source>
        <dbReference type="ARBA" id="ARBA00004651"/>
    </source>
</evidence>
<organism evidence="15 16">
    <name type="scientific">Campylobacter concisus</name>
    <dbReference type="NCBI Taxonomy" id="199"/>
    <lineage>
        <taxon>Bacteria</taxon>
        <taxon>Pseudomonadati</taxon>
        <taxon>Campylobacterota</taxon>
        <taxon>Epsilonproteobacteria</taxon>
        <taxon>Campylobacterales</taxon>
        <taxon>Campylobacteraceae</taxon>
        <taxon>Campylobacter</taxon>
    </lineage>
</organism>
<evidence type="ECO:0000256" key="3">
    <source>
        <dbReference type="ARBA" id="ARBA00022426"/>
    </source>
</evidence>
<feature type="transmembrane region" description="Helical" evidence="13">
    <location>
        <begin position="332"/>
        <end position="352"/>
    </location>
</feature>
<keyword evidence="5" id="KW-1003">Cell membrane</keyword>
<dbReference type="EMBL" id="CP012541">
    <property type="protein sequence ID" value="ALF46888.1"/>
    <property type="molecule type" value="Genomic_DNA"/>
</dbReference>
<dbReference type="InterPro" id="IPR010412">
    <property type="entry name" value="DUF1007"/>
</dbReference>
<dbReference type="GO" id="GO:0015099">
    <property type="term" value="F:nickel cation transmembrane transporter activity"/>
    <property type="evidence" value="ECO:0007669"/>
    <property type="project" value="InterPro"/>
</dbReference>
<dbReference type="InterPro" id="IPR051224">
    <property type="entry name" value="NiCoT_RcnA"/>
</dbReference>
<evidence type="ECO:0000256" key="6">
    <source>
        <dbReference type="ARBA" id="ARBA00022596"/>
    </source>
</evidence>
<dbReference type="GO" id="GO:0010045">
    <property type="term" value="P:response to nickel cation"/>
    <property type="evidence" value="ECO:0007669"/>
    <property type="project" value="TreeGrafter"/>
</dbReference>
<evidence type="ECO:0000256" key="9">
    <source>
        <dbReference type="ARBA" id="ARBA00023065"/>
    </source>
</evidence>
<keyword evidence="9" id="KW-0406">Ion transport</keyword>
<dbReference type="KEGG" id="ccoc:CCON33237_0166"/>
<feature type="transmembrane region" description="Helical" evidence="13">
    <location>
        <begin position="477"/>
        <end position="495"/>
    </location>
</feature>
<dbReference type="GO" id="GO:0006824">
    <property type="term" value="P:cobalt ion transport"/>
    <property type="evidence" value="ECO:0007669"/>
    <property type="project" value="UniProtKB-KW"/>
</dbReference>
<dbReference type="GO" id="GO:0046583">
    <property type="term" value="F:monoatomic cation efflux transmembrane transporter activity"/>
    <property type="evidence" value="ECO:0007669"/>
    <property type="project" value="TreeGrafter"/>
</dbReference>
<evidence type="ECO:0000256" key="4">
    <source>
        <dbReference type="ARBA" id="ARBA00022448"/>
    </source>
</evidence>
<comment type="subcellular location">
    <subcellularLocation>
        <location evidence="2">Cell membrane</location>
        <topology evidence="2">Multi-pass membrane protein</topology>
    </subcellularLocation>
</comment>
<dbReference type="RefSeq" id="WP_054195993.1">
    <property type="nucleotide sequence ID" value="NZ_CABMKQ010000024.1"/>
</dbReference>
<keyword evidence="4" id="KW-0813">Transport</keyword>
<evidence type="ECO:0000256" key="1">
    <source>
        <dbReference type="ARBA" id="ARBA00002510"/>
    </source>
</evidence>
<keyword evidence="3" id="KW-0171">Cobalt transport</keyword>
<dbReference type="GO" id="GO:0005886">
    <property type="term" value="C:plasma membrane"/>
    <property type="evidence" value="ECO:0007669"/>
    <property type="project" value="UniProtKB-SubCell"/>
</dbReference>
<evidence type="ECO:0000256" key="8">
    <source>
        <dbReference type="ARBA" id="ARBA00022989"/>
    </source>
</evidence>
<sequence>MLARLIVICFFAINAFGCALCSLYSPTAHVSVKFDSNENNITTIAFSWTFSQNFSELMRQNFDLNQDEKIDESEIKKIRLNLLDYLVPRHYLTNIEHFYKDENATKLELNLKKYKLYFDEGRLKFDVSFKTNLLIKDGFVVSVEMDDKEGYFNFKFTQNNAFLVSDQFWTIPNPNANLIFFTFSSKAAAKAHNEKPALKELLKEPNSVNFEDENLSQIDKIDEAKFDLVSKTSLSMLDRLKQILRNFDQKSPLTLLFLALISFGYGFLHAASAGHGKVLTSSYFAATGGSYAKAFFFSLKIGFLHVVGAFIFVLASFMILREISSDLTKDTASVTTAFSGVIIFFVAIFMLYKKVKIYLSSKKELSKFYIFSSSLSQNLSKNTKFTSDCGCNICTTKKPKNKEEWLVAAAAALIPCPGTILVFVLANELGSYFAGVISGLFMALGMSAVIFLAAVFGAKINESTNIKLKKFKIYAEFMALSVMLWLGLFIFTTTFTQKSLF</sequence>
<keyword evidence="7 13" id="KW-0812">Transmembrane</keyword>
<feature type="signal peptide" evidence="14">
    <location>
        <begin position="1"/>
        <end position="30"/>
    </location>
</feature>
<dbReference type="GeneID" id="28661834"/>
<dbReference type="PATRIC" id="fig|199.248.peg.190"/>
<comment type="function">
    <text evidence="1">Efflux system for nickel and cobalt.</text>
</comment>
<dbReference type="InterPro" id="IPR011541">
    <property type="entry name" value="Ni/Co_transpt_high_affinity"/>
</dbReference>
<keyword evidence="11 13" id="KW-0472">Membrane</keyword>
<evidence type="ECO:0000313" key="16">
    <source>
        <dbReference type="Proteomes" id="UP000066049"/>
    </source>
</evidence>
<feature type="transmembrane region" description="Helical" evidence="13">
    <location>
        <begin position="432"/>
        <end position="456"/>
    </location>
</feature>
<keyword evidence="10" id="KW-0921">Nickel transport</keyword>
<feature type="chain" id="PRO_5005790756" evidence="14">
    <location>
        <begin position="31"/>
        <end position="501"/>
    </location>
</feature>
<evidence type="ECO:0000256" key="14">
    <source>
        <dbReference type="SAM" id="SignalP"/>
    </source>
</evidence>
<evidence type="ECO:0000256" key="13">
    <source>
        <dbReference type="SAM" id="Phobius"/>
    </source>
</evidence>
<dbReference type="PANTHER" id="PTHR40659">
    <property type="entry name" value="NICKEL/COBALT EFFLUX SYSTEM RCNA"/>
    <property type="match status" value="1"/>
</dbReference>
<evidence type="ECO:0000256" key="10">
    <source>
        <dbReference type="ARBA" id="ARBA00023112"/>
    </source>
</evidence>
<evidence type="ECO:0000256" key="11">
    <source>
        <dbReference type="ARBA" id="ARBA00023136"/>
    </source>
</evidence>
<evidence type="ECO:0000313" key="15">
    <source>
        <dbReference type="EMBL" id="ALF46888.1"/>
    </source>
</evidence>
<keyword evidence="8 13" id="KW-1133">Transmembrane helix</keyword>
<protein>
    <submittedName>
        <fullName evidence="15">Metal ion ABC transporter, permease protein</fullName>
    </submittedName>
</protein>
<keyword evidence="14" id="KW-0732">Signal</keyword>
<dbReference type="Pfam" id="PF06226">
    <property type="entry name" value="DUF1007"/>
    <property type="match status" value="1"/>
</dbReference>
<feature type="transmembrane region" description="Helical" evidence="13">
    <location>
        <begin position="253"/>
        <end position="273"/>
    </location>
</feature>
<accession>A0A0M3V1W8</accession>
<evidence type="ECO:0000256" key="7">
    <source>
        <dbReference type="ARBA" id="ARBA00022692"/>
    </source>
</evidence>
<evidence type="ECO:0000256" key="12">
    <source>
        <dbReference type="ARBA" id="ARBA00023285"/>
    </source>
</evidence>
<evidence type="ECO:0000256" key="5">
    <source>
        <dbReference type="ARBA" id="ARBA00022475"/>
    </source>
</evidence>
<feature type="transmembrane region" description="Helical" evidence="13">
    <location>
        <begin position="405"/>
        <end position="426"/>
    </location>
</feature>
<name>A0A0M3V1W8_9BACT</name>
<dbReference type="Proteomes" id="UP000066049">
    <property type="component" value="Chromosome"/>
</dbReference>
<dbReference type="PANTHER" id="PTHR40659:SF1">
    <property type="entry name" value="NICKEL_COBALT EFFLUX SYSTEM RCNA"/>
    <property type="match status" value="1"/>
</dbReference>
<gene>
    <name evidence="15" type="ORF">CCON33237_0166</name>
</gene>
<reference evidence="16" key="1">
    <citation type="submission" date="2015-08" db="EMBL/GenBank/DDBJ databases">
        <title>Comparative genomics of the Campylobacter concisus group.</title>
        <authorList>
            <person name="Miller W.G."/>
            <person name="Yee E."/>
            <person name="Chapman M.H."/>
            <person name="Huynh S."/>
            <person name="Bono J.L."/>
            <person name="On S.L.W."/>
            <person name="St Leger J."/>
            <person name="Foster G."/>
            <person name="Parker C.T."/>
        </authorList>
    </citation>
    <scope>NUCLEOTIDE SEQUENCE [LARGE SCALE GENOMIC DNA]</scope>
    <source>
        <strain evidence="16">ATCC 33237</strain>
    </source>
</reference>
<feature type="transmembrane region" description="Helical" evidence="13">
    <location>
        <begin position="294"/>
        <end position="320"/>
    </location>
</feature>